<protein>
    <submittedName>
        <fullName evidence="1">Uncharacterized protein</fullName>
    </submittedName>
</protein>
<dbReference type="EMBL" id="CACQ02002490">
    <property type="protein sequence ID" value="CCF37500.1"/>
    <property type="molecule type" value="Genomic_DNA"/>
</dbReference>
<dbReference type="AlphaFoldDB" id="H1VB97"/>
<reference evidence="2" key="1">
    <citation type="journal article" date="2012" name="Nat. Genet.">
        <title>Lifestyle transitions in plant pathogenic Colletotrichum fungi deciphered by genome and transcriptome analyses.</title>
        <authorList>
            <person name="O'Connell R.J."/>
            <person name="Thon M.R."/>
            <person name="Hacquard S."/>
            <person name="Amyotte S.G."/>
            <person name="Kleemann J."/>
            <person name="Torres M.F."/>
            <person name="Damm U."/>
            <person name="Buiate E.A."/>
            <person name="Epstein L."/>
            <person name="Alkan N."/>
            <person name="Altmueller J."/>
            <person name="Alvarado-Balderrama L."/>
            <person name="Bauser C.A."/>
            <person name="Becker C."/>
            <person name="Birren B.W."/>
            <person name="Chen Z."/>
            <person name="Choi J."/>
            <person name="Crouch J.A."/>
            <person name="Duvick J.P."/>
            <person name="Farman M.A."/>
            <person name="Gan P."/>
            <person name="Heiman D."/>
            <person name="Henrissat B."/>
            <person name="Howard R.J."/>
            <person name="Kabbage M."/>
            <person name="Koch C."/>
            <person name="Kracher B."/>
            <person name="Kubo Y."/>
            <person name="Law A.D."/>
            <person name="Lebrun M.-H."/>
            <person name="Lee Y.-H."/>
            <person name="Miyara I."/>
            <person name="Moore N."/>
            <person name="Neumann U."/>
            <person name="Nordstroem K."/>
            <person name="Panaccione D.G."/>
            <person name="Panstruga R."/>
            <person name="Place M."/>
            <person name="Proctor R.H."/>
            <person name="Prusky D."/>
            <person name="Rech G."/>
            <person name="Reinhardt R."/>
            <person name="Rollins J.A."/>
            <person name="Rounsley S."/>
            <person name="Schardl C.L."/>
            <person name="Schwartz D.C."/>
            <person name="Shenoy N."/>
            <person name="Shirasu K."/>
            <person name="Sikhakolli U.R."/>
            <person name="Stueber K."/>
            <person name="Sukno S.A."/>
            <person name="Sweigard J.A."/>
            <person name="Takano Y."/>
            <person name="Takahara H."/>
            <person name="Trail F."/>
            <person name="van der Does H.C."/>
            <person name="Voll L.M."/>
            <person name="Will I."/>
            <person name="Young S."/>
            <person name="Zeng Q."/>
            <person name="Zhang J."/>
            <person name="Zhou S."/>
            <person name="Dickman M.B."/>
            <person name="Schulze-Lefert P."/>
            <person name="Ver Loren van Themaat E."/>
            <person name="Ma L.-J."/>
            <person name="Vaillancourt L.J."/>
        </authorList>
    </citation>
    <scope>NUCLEOTIDE SEQUENCE [LARGE SCALE GENOMIC DNA]</scope>
    <source>
        <strain evidence="2">IMI 349063</strain>
    </source>
</reference>
<organism evidence="1 2">
    <name type="scientific">Colletotrichum higginsianum (strain IMI 349063)</name>
    <name type="common">Crucifer anthracnose fungus</name>
    <dbReference type="NCBI Taxonomy" id="759273"/>
    <lineage>
        <taxon>Eukaryota</taxon>
        <taxon>Fungi</taxon>
        <taxon>Dikarya</taxon>
        <taxon>Ascomycota</taxon>
        <taxon>Pezizomycotina</taxon>
        <taxon>Sordariomycetes</taxon>
        <taxon>Hypocreomycetidae</taxon>
        <taxon>Glomerellales</taxon>
        <taxon>Glomerellaceae</taxon>
        <taxon>Colletotrichum</taxon>
        <taxon>Colletotrichum destructivum species complex</taxon>
    </lineage>
</organism>
<dbReference type="HOGENOM" id="CLU_1594406_0_0_1"/>
<sequence length="167" mass="19154">MAASGCAFWSMIRERIAYLQLKEKVEQETERVSFDSEKHGFRLSDKHYQDLAVSLGGLEGREFLRLHHNPDVDWIRPRKHIFTNSSMCQKLPPPPPYQMRIMVQLIMRFSRIIWKSFCVDVRLGVFKSPTETSSIEQSATFLALVPPGKFTPIVGCKDGAKAEHCTL</sequence>
<evidence type="ECO:0000313" key="2">
    <source>
        <dbReference type="Proteomes" id="UP000007174"/>
    </source>
</evidence>
<accession>H1VB97</accession>
<dbReference type="VEuPathDB" id="FungiDB:CH63R_02857"/>
<gene>
    <name evidence="1" type="ORF">CH063_08815</name>
</gene>
<evidence type="ECO:0000313" key="1">
    <source>
        <dbReference type="EMBL" id="CCF37500.1"/>
    </source>
</evidence>
<dbReference type="Proteomes" id="UP000007174">
    <property type="component" value="Unassembled WGS sequence"/>
</dbReference>
<proteinExistence type="predicted"/>
<name>H1VB97_COLHI</name>